<gene>
    <name evidence="1" type="ORF">SUGI_1223650</name>
</gene>
<evidence type="ECO:0000313" key="2">
    <source>
        <dbReference type="Proteomes" id="UP001234787"/>
    </source>
</evidence>
<comment type="caution">
    <text evidence="1">The sequence shown here is derived from an EMBL/GenBank/DDBJ whole genome shotgun (WGS) entry which is preliminary data.</text>
</comment>
<dbReference type="Proteomes" id="UP001234787">
    <property type="component" value="Unassembled WGS sequence"/>
</dbReference>
<protein>
    <submittedName>
        <fullName evidence="1">Uncharacterized protein</fullName>
    </submittedName>
</protein>
<evidence type="ECO:0000313" key="1">
    <source>
        <dbReference type="EMBL" id="GLJ56426.1"/>
    </source>
</evidence>
<sequence length="135" mass="15008">MQPPVQLIAYTLETMEADPIEAAPPASLPYICPITSAAAGSRKPEGMQEQALEQAINPELVHSLVIEREFNLHFALVLKRFGAFGLRVRAEFDSDATALSPLFRLEESQPPRDYSFFPEKQSQALLGMGSERNDF</sequence>
<keyword evidence="2" id="KW-1185">Reference proteome</keyword>
<name>A0AAD3RNR6_CRYJA</name>
<accession>A0AAD3RNR6</accession>
<organism evidence="1 2">
    <name type="scientific">Cryptomeria japonica</name>
    <name type="common">Japanese cedar</name>
    <name type="synonym">Cupressus japonica</name>
    <dbReference type="NCBI Taxonomy" id="3369"/>
    <lineage>
        <taxon>Eukaryota</taxon>
        <taxon>Viridiplantae</taxon>
        <taxon>Streptophyta</taxon>
        <taxon>Embryophyta</taxon>
        <taxon>Tracheophyta</taxon>
        <taxon>Spermatophyta</taxon>
        <taxon>Pinopsida</taxon>
        <taxon>Pinidae</taxon>
        <taxon>Conifers II</taxon>
        <taxon>Cupressales</taxon>
        <taxon>Cupressaceae</taxon>
        <taxon>Cryptomeria</taxon>
    </lineage>
</organism>
<reference evidence="1" key="1">
    <citation type="submission" date="2022-12" db="EMBL/GenBank/DDBJ databases">
        <title>Chromosome-Level Genome Assembly of Japanese Cedar (Cryptomeriajaponica D. Don).</title>
        <authorList>
            <person name="Fujino T."/>
            <person name="Yamaguchi K."/>
            <person name="Yokoyama T."/>
            <person name="Hamanaka T."/>
            <person name="Harazono Y."/>
            <person name="Kamada H."/>
            <person name="Kobayashi W."/>
            <person name="Ujino-Ihara T."/>
            <person name="Uchiyama K."/>
            <person name="Matsumoto A."/>
            <person name="Izuno A."/>
            <person name="Tsumura Y."/>
            <person name="Toyoda A."/>
            <person name="Shigenobu S."/>
            <person name="Moriguchi Y."/>
            <person name="Ueno S."/>
            <person name="Kasahara M."/>
        </authorList>
    </citation>
    <scope>NUCLEOTIDE SEQUENCE</scope>
</reference>
<dbReference type="AlphaFoldDB" id="A0AAD3RNR6"/>
<proteinExistence type="predicted"/>
<dbReference type="EMBL" id="BSEH01000022">
    <property type="protein sequence ID" value="GLJ56426.1"/>
    <property type="molecule type" value="Genomic_DNA"/>
</dbReference>